<keyword evidence="5 10" id="KW-0808">Transferase</keyword>
<dbReference type="GO" id="GO:0070095">
    <property type="term" value="F:fructose-6-phosphate binding"/>
    <property type="evidence" value="ECO:0007669"/>
    <property type="project" value="TreeGrafter"/>
</dbReference>
<evidence type="ECO:0000313" key="13">
    <source>
        <dbReference type="Proteomes" id="UP000027616"/>
    </source>
</evidence>
<dbReference type="EC" id="2.7.1.11" evidence="10"/>
<feature type="binding site" description="in other chain" evidence="10">
    <location>
        <begin position="290"/>
        <end position="293"/>
    </location>
    <ligand>
        <name>substrate</name>
        <note>ligand shared between dimeric partners</note>
    </ligand>
</feature>
<feature type="binding site" evidence="10">
    <location>
        <position position="11"/>
    </location>
    <ligand>
        <name>ATP</name>
        <dbReference type="ChEBI" id="CHEBI:30616"/>
    </ligand>
</feature>
<comment type="similarity">
    <text evidence="10">Belongs to the phosphofructokinase type A (PFKA) family. Mixed-substrate PFK group III subfamily.</text>
</comment>
<evidence type="ECO:0000256" key="9">
    <source>
        <dbReference type="ARBA" id="ARBA00023152"/>
    </source>
</evidence>
<reference evidence="12 13" key="1">
    <citation type="journal article" date="2015" name="Genome Announc.">
        <title>Complete Genome Sequence of the Novel Leech Symbiont Mucinivorans hirudinis M3T.</title>
        <authorList>
            <person name="Nelson M.C."/>
            <person name="Bomar L."/>
            <person name="Graf J."/>
        </authorList>
    </citation>
    <scope>NUCLEOTIDE SEQUENCE [LARGE SCALE GENOMIC DNA]</scope>
    <source>
        <strain evidence="13">M3</strain>
    </source>
</reference>
<dbReference type="PANTHER" id="PTHR13697">
    <property type="entry name" value="PHOSPHOFRUCTOKINASE"/>
    <property type="match status" value="1"/>
</dbReference>
<gene>
    <name evidence="10" type="primary">pfkA</name>
    <name evidence="12" type="ORF">BN938_2329</name>
</gene>
<feature type="binding site" evidence="10">
    <location>
        <begin position="118"/>
        <end position="121"/>
    </location>
    <ligand>
        <name>ATP</name>
        <dbReference type="ChEBI" id="CHEBI:30616"/>
    </ligand>
</feature>
<dbReference type="HOGENOM" id="CLU_020655_0_0_10"/>
<dbReference type="HAMAP" id="MF_01976">
    <property type="entry name" value="Phosphofructokinase_III"/>
    <property type="match status" value="1"/>
</dbReference>
<comment type="function">
    <text evidence="10">Catalyzes the phosphorylation of D-fructose 6-phosphate to fructose 1,6-bisphosphate by ATP, the first committing step of glycolysis.</text>
</comment>
<comment type="subcellular location">
    <subcellularLocation>
        <location evidence="2 10">Cytoplasm</location>
    </subcellularLocation>
</comment>
<keyword evidence="9 10" id="KW-0324">Glycolysis</keyword>
<name>A0A060R9U7_9BACT</name>
<evidence type="ECO:0000256" key="1">
    <source>
        <dbReference type="ARBA" id="ARBA00001946"/>
    </source>
</evidence>
<keyword evidence="10" id="KW-0547">Nucleotide-binding</keyword>
<proteinExistence type="inferred from homology"/>
<keyword evidence="13" id="KW-1185">Reference proteome</keyword>
<dbReference type="GO" id="GO:0003872">
    <property type="term" value="F:6-phosphofructokinase activity"/>
    <property type="evidence" value="ECO:0007669"/>
    <property type="project" value="UniProtKB-UniRule"/>
</dbReference>
<feature type="binding site" description="in other chain" evidence="10">
    <location>
        <begin position="185"/>
        <end position="187"/>
    </location>
    <ligand>
        <name>substrate</name>
        <note>ligand shared between dimeric partners</note>
    </ligand>
</feature>
<feature type="binding site" evidence="10">
    <location>
        <position position="178"/>
    </location>
    <ligand>
        <name>substrate</name>
        <note>ligand shared between dimeric partners</note>
    </ligand>
</feature>
<evidence type="ECO:0000256" key="2">
    <source>
        <dbReference type="ARBA" id="ARBA00004496"/>
    </source>
</evidence>
<dbReference type="InterPro" id="IPR012003">
    <property type="entry name" value="ATP_PFK_prok-type"/>
</dbReference>
<evidence type="ECO:0000256" key="7">
    <source>
        <dbReference type="ARBA" id="ARBA00022777"/>
    </source>
</evidence>
<feature type="binding site" description="in other chain" evidence="10">
    <location>
        <begin position="141"/>
        <end position="143"/>
    </location>
    <ligand>
        <name>substrate</name>
        <note>ligand shared between dimeric partners</note>
    </ligand>
</feature>
<comment type="caution">
    <text evidence="10">Lacks conserved residue(s) required for the propagation of feature annotation.</text>
</comment>
<dbReference type="PIRSF" id="PIRSF000532">
    <property type="entry name" value="ATP_PFK_prok"/>
    <property type="match status" value="1"/>
</dbReference>
<dbReference type="GO" id="GO:0005945">
    <property type="term" value="C:6-phosphofructokinase complex"/>
    <property type="evidence" value="ECO:0007669"/>
    <property type="project" value="TreeGrafter"/>
</dbReference>
<dbReference type="GO" id="GO:0005524">
    <property type="term" value="F:ATP binding"/>
    <property type="evidence" value="ECO:0007669"/>
    <property type="project" value="UniProtKB-KW"/>
</dbReference>
<dbReference type="Proteomes" id="UP000027616">
    <property type="component" value="Chromosome I"/>
</dbReference>
<dbReference type="InterPro" id="IPR012829">
    <property type="entry name" value="Phosphofructokinase_III"/>
</dbReference>
<feature type="binding site" evidence="10">
    <location>
        <begin position="76"/>
        <end position="77"/>
    </location>
    <ligand>
        <name>ATP</name>
        <dbReference type="ChEBI" id="CHEBI:30616"/>
    </ligand>
</feature>
<feature type="binding site" evidence="10">
    <location>
        <position position="119"/>
    </location>
    <ligand>
        <name>Mg(2+)</name>
        <dbReference type="ChEBI" id="CHEBI:18420"/>
        <note>catalytic</note>
    </ligand>
</feature>
<dbReference type="STRING" id="1433126.BN938_2329"/>
<accession>A0A060R9U7</accession>
<dbReference type="FunFam" id="3.40.50.460:FF:000002">
    <property type="entry name" value="ATP-dependent 6-phosphofructokinase"/>
    <property type="match status" value="1"/>
</dbReference>
<dbReference type="UniPathway" id="UPA00109">
    <property type="reaction ID" value="UER00182"/>
</dbReference>
<dbReference type="AlphaFoldDB" id="A0A060R9U7"/>
<dbReference type="KEGG" id="rbc:BN938_2329"/>
<dbReference type="InterPro" id="IPR035966">
    <property type="entry name" value="PKF_sf"/>
</dbReference>
<evidence type="ECO:0000256" key="6">
    <source>
        <dbReference type="ARBA" id="ARBA00022723"/>
    </source>
</evidence>
<evidence type="ECO:0000259" key="11">
    <source>
        <dbReference type="Pfam" id="PF00365"/>
    </source>
</evidence>
<protein>
    <recommendedName>
        <fullName evidence="10">ATP-dependent 6-phosphofructokinase</fullName>
        <shortName evidence="10">ATP-PFK</shortName>
        <shortName evidence="10">Phosphofructokinase</shortName>
        <ecNumber evidence="10">2.7.1.11</ecNumber>
    </recommendedName>
    <alternativeName>
        <fullName evidence="10">Phosphohexokinase</fullName>
    </alternativeName>
</protein>
<feature type="domain" description="Phosphofructokinase" evidence="11">
    <location>
        <begin position="4"/>
        <end position="315"/>
    </location>
</feature>
<feature type="active site" description="Proton acceptor" evidence="10">
    <location>
        <position position="143"/>
    </location>
</feature>
<comment type="pathway">
    <text evidence="3 10">Carbohydrate degradation; glycolysis; D-glyceraldehyde 3-phosphate and glycerone phosphate from D-glucose: step 3/4.</text>
</comment>
<dbReference type="EMBL" id="HG934468">
    <property type="protein sequence ID" value="CDN32401.1"/>
    <property type="molecule type" value="Genomic_DNA"/>
</dbReference>
<dbReference type="PATRIC" id="fig|1433126.3.peg.2301"/>
<evidence type="ECO:0000256" key="5">
    <source>
        <dbReference type="ARBA" id="ARBA00022679"/>
    </source>
</evidence>
<dbReference type="NCBIfam" id="NF002872">
    <property type="entry name" value="PRK03202.1"/>
    <property type="match status" value="1"/>
</dbReference>
<dbReference type="GO" id="GO:0016208">
    <property type="term" value="F:AMP binding"/>
    <property type="evidence" value="ECO:0007669"/>
    <property type="project" value="TreeGrafter"/>
</dbReference>
<dbReference type="eggNOG" id="COG0205">
    <property type="taxonomic scope" value="Bacteria"/>
</dbReference>
<dbReference type="PRINTS" id="PR00476">
    <property type="entry name" value="PHFRCTKINASE"/>
</dbReference>
<evidence type="ECO:0000256" key="3">
    <source>
        <dbReference type="ARBA" id="ARBA00004679"/>
    </source>
</evidence>
<dbReference type="PROSITE" id="PS00433">
    <property type="entry name" value="PHOSPHOFRUCTOKINASE"/>
    <property type="match status" value="1"/>
</dbReference>
<feature type="binding site" evidence="10">
    <location>
        <position position="284"/>
    </location>
    <ligand>
        <name>substrate</name>
        <note>ligand shared between dimeric partners</note>
    </ligand>
</feature>
<feature type="binding site" description="in other chain" evidence="10">
    <location>
        <position position="239"/>
    </location>
    <ligand>
        <name>substrate</name>
        <note>ligand shared between dimeric partners</note>
    </ligand>
</feature>
<dbReference type="GO" id="GO:0047334">
    <property type="term" value="F:diphosphate-fructose-6-phosphate 1-phosphotransferase activity"/>
    <property type="evidence" value="ECO:0007669"/>
    <property type="project" value="InterPro"/>
</dbReference>
<comment type="catalytic activity">
    <reaction evidence="10">
        <text>beta-D-fructose 6-phosphate + ATP = beta-D-fructose 1,6-bisphosphate + ADP + H(+)</text>
        <dbReference type="Rhea" id="RHEA:16109"/>
        <dbReference type="ChEBI" id="CHEBI:15378"/>
        <dbReference type="ChEBI" id="CHEBI:30616"/>
        <dbReference type="ChEBI" id="CHEBI:32966"/>
        <dbReference type="ChEBI" id="CHEBI:57634"/>
        <dbReference type="ChEBI" id="CHEBI:456216"/>
        <dbReference type="EC" id="2.7.1.11"/>
    </reaction>
</comment>
<comment type="cofactor">
    <cofactor evidence="1 10">
        <name>Mg(2+)</name>
        <dbReference type="ChEBI" id="CHEBI:18420"/>
    </cofactor>
</comment>
<dbReference type="InterPro" id="IPR015912">
    <property type="entry name" value="Phosphofructokinase_CS"/>
</dbReference>
<dbReference type="GO" id="GO:0048029">
    <property type="term" value="F:monosaccharide binding"/>
    <property type="evidence" value="ECO:0007669"/>
    <property type="project" value="TreeGrafter"/>
</dbReference>
<dbReference type="GO" id="GO:0061621">
    <property type="term" value="P:canonical glycolysis"/>
    <property type="evidence" value="ECO:0007669"/>
    <property type="project" value="TreeGrafter"/>
</dbReference>
<dbReference type="GO" id="GO:0030388">
    <property type="term" value="P:fructose 1,6-bisphosphate metabolic process"/>
    <property type="evidence" value="ECO:0007669"/>
    <property type="project" value="TreeGrafter"/>
</dbReference>
<sequence length="366" mass="39759">MKRVLLSTSGGDCPGLNAVIRGVVKRAAQDGDWEVLGSVQAYNGILWEPTEIMVLNEDSVKGIHYRGGTILETTNKGGPFAWPVFNKREGKWEYVDRSEEMIRKLQYMGVDAVISIGGDGSQRISKRLSDMGLDIIGVPKTIDNDLSATDFTFGFQTAVHIATDAVDKLITTAQSHNRTFILEVMGRDTGWIALHTAIAGGADVCLIPEIPYDINKVLEKLRTKYNSKNRGSAIIVVAEGAKPKDGAVHSAVASEVGYENVRLGGICYDLSNQLKAAGFVPDIRETVLGHIQRGGVPIAYDRVLATQFGVKAFECVLEGKFGHMVSYRHPDIIAVPLEEAVGQMKFIDPESDIMDTARGCGISFGD</sequence>
<dbReference type="GO" id="GO:0006002">
    <property type="term" value="P:fructose 6-phosphate metabolic process"/>
    <property type="evidence" value="ECO:0007669"/>
    <property type="project" value="InterPro"/>
</dbReference>
<dbReference type="GO" id="GO:0042802">
    <property type="term" value="F:identical protein binding"/>
    <property type="evidence" value="ECO:0007669"/>
    <property type="project" value="TreeGrafter"/>
</dbReference>
<evidence type="ECO:0000256" key="4">
    <source>
        <dbReference type="ARBA" id="ARBA00022490"/>
    </source>
</evidence>
<organism evidence="12 13">
    <name type="scientific">Mucinivorans hirudinis</name>
    <dbReference type="NCBI Taxonomy" id="1433126"/>
    <lineage>
        <taxon>Bacteria</taxon>
        <taxon>Pseudomonadati</taxon>
        <taxon>Bacteroidota</taxon>
        <taxon>Bacteroidia</taxon>
        <taxon>Bacteroidales</taxon>
        <taxon>Rikenellaceae</taxon>
        <taxon>Mucinivorans</taxon>
    </lineage>
</organism>
<evidence type="ECO:0000313" key="12">
    <source>
        <dbReference type="EMBL" id="CDN32401.1"/>
    </source>
</evidence>
<dbReference type="Gene3D" id="3.40.50.460">
    <property type="entry name" value="Phosphofructokinase domain"/>
    <property type="match status" value="1"/>
</dbReference>
<keyword evidence="6 10" id="KW-0479">Metal-binding</keyword>
<comment type="subunit">
    <text evidence="10">Homodimer or homotetramer.</text>
</comment>
<dbReference type="GO" id="GO:0046872">
    <property type="term" value="F:metal ion binding"/>
    <property type="evidence" value="ECO:0007669"/>
    <property type="project" value="UniProtKB-KW"/>
</dbReference>
<dbReference type="InterPro" id="IPR022953">
    <property type="entry name" value="ATP_PFK"/>
</dbReference>
<dbReference type="InterPro" id="IPR000023">
    <property type="entry name" value="Phosphofructokinase_dom"/>
</dbReference>
<keyword evidence="8 10" id="KW-0460">Magnesium</keyword>
<feature type="site" description="Important for substrate specificity; cannot use PPi as phosphoryl donor" evidence="10">
    <location>
        <position position="120"/>
    </location>
</feature>
<evidence type="ECO:0000256" key="10">
    <source>
        <dbReference type="HAMAP-Rule" id="MF_01976"/>
    </source>
</evidence>
<evidence type="ECO:0000256" key="8">
    <source>
        <dbReference type="ARBA" id="ARBA00022842"/>
    </source>
</evidence>
<dbReference type="PANTHER" id="PTHR13697:SF52">
    <property type="entry name" value="ATP-DEPENDENT 6-PHOSPHOFRUCTOKINASE 3"/>
    <property type="match status" value="1"/>
</dbReference>
<dbReference type="SUPFAM" id="SSF53784">
    <property type="entry name" value="Phosphofructokinase"/>
    <property type="match status" value="1"/>
</dbReference>
<keyword evidence="4 10" id="KW-0963">Cytoplasm</keyword>
<dbReference type="Gene3D" id="3.40.50.450">
    <property type="match status" value="1"/>
</dbReference>
<keyword evidence="10" id="KW-0067">ATP-binding</keyword>
<dbReference type="OrthoDB" id="9802503at2"/>
<dbReference type="Pfam" id="PF00365">
    <property type="entry name" value="PFK"/>
    <property type="match status" value="1"/>
</dbReference>
<keyword evidence="7 10" id="KW-0418">Kinase</keyword>